<sequence>MGKQAYRNRQECWETFWKEQVTVNGELDIEQVKQELFNYKTLLDQINQPQNGIMQPQILIQLAAEERTEKHREKRFALA</sequence>
<evidence type="ECO:0000313" key="1">
    <source>
        <dbReference type="EMBL" id="PRT36994.1"/>
    </source>
</evidence>
<organism evidence="1 2">
    <name type="scientific">Bacillus wiedmannii</name>
    <dbReference type="NCBI Taxonomy" id="1890302"/>
    <lineage>
        <taxon>Bacteria</taxon>
        <taxon>Bacillati</taxon>
        <taxon>Bacillota</taxon>
        <taxon>Bacilli</taxon>
        <taxon>Bacillales</taxon>
        <taxon>Bacillaceae</taxon>
        <taxon>Bacillus</taxon>
        <taxon>Bacillus cereus group</taxon>
    </lineage>
</organism>
<dbReference type="RefSeq" id="WP_106102597.1">
    <property type="nucleotide sequence ID" value="NZ_PVRR01000011.1"/>
</dbReference>
<evidence type="ECO:0000313" key="2">
    <source>
        <dbReference type="Proteomes" id="UP000239236"/>
    </source>
</evidence>
<dbReference type="Proteomes" id="UP000239236">
    <property type="component" value="Unassembled WGS sequence"/>
</dbReference>
<protein>
    <submittedName>
        <fullName evidence="1">Uncharacterized protein</fullName>
    </submittedName>
</protein>
<reference evidence="1 2" key="1">
    <citation type="submission" date="2018-03" db="EMBL/GenBank/DDBJ databases">
        <title>Genotypic and phenotypic analysis of antagonistic Bacillus spp. isolated from rhizosphere soil of plants in Tibet.</title>
        <authorList>
            <person name="Borriss R."/>
            <person name="Lasch P."/>
            <person name="Wu L."/>
            <person name="Wu H."/>
            <person name="Gao X."/>
        </authorList>
    </citation>
    <scope>NUCLEOTIDE SEQUENCE [LARGE SCALE GENOMIC DNA]</scope>
    <source>
        <strain evidence="1 2">NMSW16</strain>
    </source>
</reference>
<name>A0ABX5DLG5_9BACI</name>
<comment type="caution">
    <text evidence="1">The sequence shown here is derived from an EMBL/GenBank/DDBJ whole genome shotgun (WGS) entry which is preliminary data.</text>
</comment>
<proteinExistence type="predicted"/>
<gene>
    <name evidence="1" type="ORF">C6357_26925</name>
</gene>
<accession>A0ABX5DLG5</accession>
<dbReference type="EMBL" id="PVRR01000011">
    <property type="protein sequence ID" value="PRT36994.1"/>
    <property type="molecule type" value="Genomic_DNA"/>
</dbReference>
<keyword evidence="2" id="KW-1185">Reference proteome</keyword>